<accession>A0A9P7UWF5</accession>
<proteinExistence type="predicted"/>
<evidence type="ECO:0000256" key="1">
    <source>
        <dbReference type="SAM" id="MobiDB-lite"/>
    </source>
</evidence>
<comment type="caution">
    <text evidence="2">The sequence shown here is derived from an EMBL/GenBank/DDBJ whole genome shotgun (WGS) entry which is preliminary data.</text>
</comment>
<dbReference type="AlphaFoldDB" id="A0A9P7UWF5"/>
<evidence type="ECO:0000313" key="2">
    <source>
        <dbReference type="EMBL" id="KAG7095902.1"/>
    </source>
</evidence>
<reference evidence="2" key="1">
    <citation type="journal article" date="2021" name="Genome Biol. Evol.">
        <title>The assembled and annotated genome of the fairy-ring fungus Marasmius oreades.</title>
        <authorList>
            <person name="Hiltunen M."/>
            <person name="Ament-Velasquez S.L."/>
            <person name="Johannesson H."/>
        </authorList>
    </citation>
    <scope>NUCLEOTIDE SEQUENCE</scope>
    <source>
        <strain evidence="2">03SP1</strain>
    </source>
</reference>
<organism evidence="2 3">
    <name type="scientific">Marasmius oreades</name>
    <name type="common">fairy-ring Marasmius</name>
    <dbReference type="NCBI Taxonomy" id="181124"/>
    <lineage>
        <taxon>Eukaryota</taxon>
        <taxon>Fungi</taxon>
        <taxon>Dikarya</taxon>
        <taxon>Basidiomycota</taxon>
        <taxon>Agaricomycotina</taxon>
        <taxon>Agaricomycetes</taxon>
        <taxon>Agaricomycetidae</taxon>
        <taxon>Agaricales</taxon>
        <taxon>Marasmiineae</taxon>
        <taxon>Marasmiaceae</taxon>
        <taxon>Marasmius</taxon>
    </lineage>
</organism>
<dbReference type="GeneID" id="66075665"/>
<dbReference type="Proteomes" id="UP001049176">
    <property type="component" value="Chromosome 3"/>
</dbReference>
<dbReference type="OrthoDB" id="3246221at2759"/>
<keyword evidence="3" id="KW-1185">Reference proteome</keyword>
<feature type="compositionally biased region" description="Basic and acidic residues" evidence="1">
    <location>
        <begin position="40"/>
        <end position="50"/>
    </location>
</feature>
<dbReference type="EMBL" id="CM032183">
    <property type="protein sequence ID" value="KAG7095902.1"/>
    <property type="molecule type" value="Genomic_DNA"/>
</dbReference>
<feature type="region of interest" description="Disordered" evidence="1">
    <location>
        <begin position="28"/>
        <end position="52"/>
    </location>
</feature>
<dbReference type="KEGG" id="more:E1B28_006589"/>
<gene>
    <name evidence="2" type="ORF">E1B28_006589</name>
</gene>
<protein>
    <submittedName>
        <fullName evidence="2">Uncharacterized protein</fullName>
    </submittedName>
</protein>
<sequence length="68" mass="7271">MLKEWIVGSVGALETDLEGDGVIFEASVDSPEAKPASSNETHRVDVDPKMDPLGQSVEVAVGGWRCEE</sequence>
<evidence type="ECO:0000313" key="3">
    <source>
        <dbReference type="Proteomes" id="UP001049176"/>
    </source>
</evidence>
<name>A0A9P7UWF5_9AGAR</name>
<dbReference type="RefSeq" id="XP_043012372.1">
    <property type="nucleotide sequence ID" value="XM_043151277.1"/>
</dbReference>